<proteinExistence type="predicted"/>
<gene>
    <name evidence="2" type="ORF">BDV25DRAFT_149016</name>
</gene>
<dbReference type="Proteomes" id="UP000325780">
    <property type="component" value="Unassembled WGS sequence"/>
</dbReference>
<feature type="compositionally biased region" description="Polar residues" evidence="1">
    <location>
        <begin position="113"/>
        <end position="122"/>
    </location>
</feature>
<protein>
    <submittedName>
        <fullName evidence="2">Uncharacterized protein</fullName>
    </submittedName>
</protein>
<dbReference type="EMBL" id="ML742036">
    <property type="protein sequence ID" value="KAE8153718.1"/>
    <property type="molecule type" value="Genomic_DNA"/>
</dbReference>
<organism evidence="2 3">
    <name type="scientific">Aspergillus avenaceus</name>
    <dbReference type="NCBI Taxonomy" id="36643"/>
    <lineage>
        <taxon>Eukaryota</taxon>
        <taxon>Fungi</taxon>
        <taxon>Dikarya</taxon>
        <taxon>Ascomycota</taxon>
        <taxon>Pezizomycotina</taxon>
        <taxon>Eurotiomycetes</taxon>
        <taxon>Eurotiomycetidae</taxon>
        <taxon>Eurotiales</taxon>
        <taxon>Aspergillaceae</taxon>
        <taxon>Aspergillus</taxon>
        <taxon>Aspergillus subgen. Circumdati</taxon>
    </lineage>
</organism>
<keyword evidence="3" id="KW-1185">Reference proteome</keyword>
<feature type="compositionally biased region" description="Polar residues" evidence="1">
    <location>
        <begin position="372"/>
        <end position="381"/>
    </location>
</feature>
<evidence type="ECO:0000256" key="1">
    <source>
        <dbReference type="SAM" id="MobiDB-lite"/>
    </source>
</evidence>
<feature type="region of interest" description="Disordered" evidence="1">
    <location>
        <begin position="318"/>
        <end position="381"/>
    </location>
</feature>
<accession>A0A5N6U564</accession>
<sequence>MELPTYTVPESLLSRQPVPPSRSLRRSSSELDDLDIHSRTAGKRRCTSAESLPSPLSHIDLTLRAPTTRHDGPARHHDISTTMSHPELSIGAHSRSNTGGLALNAHREVQMHSPLSTPLSAKQSEEVFSTGPDTRQSLDGSTDFPFPFQTTTATQDLDMKYNCFLDMPDKKFFPTPSMTDTQEEALTSILTWNATTQSGLLDDAAPDRYDFAPDPGEYVLDAASTEARLLPVLKAVAAAGFDSLDSALVAYYTKSVKEDDRLGQEQRLNRIRRLPVLLKELHLASEGWGQWQRRSFQEQVIKSTEDILIAELENHLAARGSNPHPLTGGGGPSSPAFKHRARDEADIEAEVRSTPSSHPCQTAPPFGHANWRYSSQTHGPC</sequence>
<evidence type="ECO:0000313" key="2">
    <source>
        <dbReference type="EMBL" id="KAE8153718.1"/>
    </source>
</evidence>
<dbReference type="AlphaFoldDB" id="A0A5N6U564"/>
<name>A0A5N6U564_ASPAV</name>
<reference evidence="2 3" key="1">
    <citation type="submission" date="2019-04" db="EMBL/GenBank/DDBJ databases">
        <title>Friends and foes A comparative genomics study of 23 Aspergillus species from section Flavi.</title>
        <authorList>
            <consortium name="DOE Joint Genome Institute"/>
            <person name="Kjaerbolling I."/>
            <person name="Vesth T."/>
            <person name="Frisvad J.C."/>
            <person name="Nybo J.L."/>
            <person name="Theobald S."/>
            <person name="Kildgaard S."/>
            <person name="Isbrandt T."/>
            <person name="Kuo A."/>
            <person name="Sato A."/>
            <person name="Lyhne E.K."/>
            <person name="Kogle M.E."/>
            <person name="Wiebenga A."/>
            <person name="Kun R.S."/>
            <person name="Lubbers R.J."/>
            <person name="Makela M.R."/>
            <person name="Barry K."/>
            <person name="Chovatia M."/>
            <person name="Clum A."/>
            <person name="Daum C."/>
            <person name="Haridas S."/>
            <person name="He G."/>
            <person name="LaButti K."/>
            <person name="Lipzen A."/>
            <person name="Mondo S."/>
            <person name="Riley R."/>
            <person name="Salamov A."/>
            <person name="Simmons B.A."/>
            <person name="Magnuson J.K."/>
            <person name="Henrissat B."/>
            <person name="Mortensen U.H."/>
            <person name="Larsen T.O."/>
            <person name="Devries R.P."/>
            <person name="Grigoriev I.V."/>
            <person name="Machida M."/>
            <person name="Baker S.E."/>
            <person name="Andersen M.R."/>
        </authorList>
    </citation>
    <scope>NUCLEOTIDE SEQUENCE [LARGE SCALE GENOMIC DNA]</scope>
    <source>
        <strain evidence="2 3">IBT 18842</strain>
    </source>
</reference>
<dbReference type="OrthoDB" id="4363578at2759"/>
<feature type="region of interest" description="Disordered" evidence="1">
    <location>
        <begin position="1"/>
        <end position="81"/>
    </location>
</feature>
<feature type="region of interest" description="Disordered" evidence="1">
    <location>
        <begin position="110"/>
        <end position="146"/>
    </location>
</feature>
<evidence type="ECO:0000313" key="3">
    <source>
        <dbReference type="Proteomes" id="UP000325780"/>
    </source>
</evidence>
<feature type="compositionally biased region" description="Polar residues" evidence="1">
    <location>
        <begin position="131"/>
        <end position="140"/>
    </location>
</feature>
<feature type="compositionally biased region" description="Basic and acidic residues" evidence="1">
    <location>
        <begin position="68"/>
        <end position="79"/>
    </location>
</feature>